<feature type="compositionally biased region" description="Polar residues" evidence="1">
    <location>
        <begin position="29"/>
        <end position="38"/>
    </location>
</feature>
<accession>A0A382YJ08</accession>
<dbReference type="EMBL" id="UINC01175939">
    <property type="protein sequence ID" value="SVD82835.1"/>
    <property type="molecule type" value="Genomic_DNA"/>
</dbReference>
<name>A0A382YJ08_9ZZZZ</name>
<protein>
    <submittedName>
        <fullName evidence="2">Uncharacterized protein</fullName>
    </submittedName>
</protein>
<feature type="compositionally biased region" description="Polar residues" evidence="1">
    <location>
        <begin position="46"/>
        <end position="70"/>
    </location>
</feature>
<feature type="compositionally biased region" description="Basic residues" evidence="1">
    <location>
        <begin position="71"/>
        <end position="83"/>
    </location>
</feature>
<dbReference type="AlphaFoldDB" id="A0A382YJ08"/>
<sequence length="83" mass="9140">ELEIGCSLNVDQNHPFHSQPIANKKSGDRTSGSKNFSNGRGKKVRNSSTAHSKGKNKSFSLSRNRSSGKPTNRKKNTKNQRVS</sequence>
<reference evidence="2" key="1">
    <citation type="submission" date="2018-05" db="EMBL/GenBank/DDBJ databases">
        <authorList>
            <person name="Lanie J.A."/>
            <person name="Ng W.-L."/>
            <person name="Kazmierczak K.M."/>
            <person name="Andrzejewski T.M."/>
            <person name="Davidsen T.M."/>
            <person name="Wayne K.J."/>
            <person name="Tettelin H."/>
            <person name="Glass J.I."/>
            <person name="Rusch D."/>
            <person name="Podicherti R."/>
            <person name="Tsui H.-C.T."/>
            <person name="Winkler M.E."/>
        </authorList>
    </citation>
    <scope>NUCLEOTIDE SEQUENCE</scope>
</reference>
<feature type="region of interest" description="Disordered" evidence="1">
    <location>
        <begin position="1"/>
        <end position="83"/>
    </location>
</feature>
<evidence type="ECO:0000313" key="2">
    <source>
        <dbReference type="EMBL" id="SVD82835.1"/>
    </source>
</evidence>
<feature type="non-terminal residue" evidence="2">
    <location>
        <position position="1"/>
    </location>
</feature>
<proteinExistence type="predicted"/>
<organism evidence="2">
    <name type="scientific">marine metagenome</name>
    <dbReference type="NCBI Taxonomy" id="408172"/>
    <lineage>
        <taxon>unclassified sequences</taxon>
        <taxon>metagenomes</taxon>
        <taxon>ecological metagenomes</taxon>
    </lineage>
</organism>
<gene>
    <name evidence="2" type="ORF">METZ01_LOCUS435689</name>
</gene>
<evidence type="ECO:0000256" key="1">
    <source>
        <dbReference type="SAM" id="MobiDB-lite"/>
    </source>
</evidence>